<protein>
    <submittedName>
        <fullName evidence="7">Putative two component, sigma54 specific, transcriptional regulator, Fis family</fullName>
    </submittedName>
</protein>
<dbReference type="SUPFAM" id="SSF52540">
    <property type="entry name" value="P-loop containing nucleoside triphosphate hydrolases"/>
    <property type="match status" value="1"/>
</dbReference>
<evidence type="ECO:0000256" key="4">
    <source>
        <dbReference type="ARBA" id="ARBA00023125"/>
    </source>
</evidence>
<reference evidence="7 8" key="1">
    <citation type="journal article" date="2012" name="Stand. Genomic Sci.">
        <title>Complete genome sequence of Terriglobus saanensis type strain SP1PR4(T), an Acidobacteria from tundra soil.</title>
        <authorList>
            <person name="Rawat S.R."/>
            <person name="Mannisto M.K."/>
            <person name="Starovoytov V."/>
            <person name="Goodwin L."/>
            <person name="Nolan M."/>
            <person name="Hauser L."/>
            <person name="Land M."/>
            <person name="Davenport K.W."/>
            <person name="Woyke T."/>
            <person name="Haggblom M.M."/>
        </authorList>
    </citation>
    <scope>NUCLEOTIDE SEQUENCE</scope>
    <source>
        <strain evidence="8">ATCC BAA-1853 / DSM 23119 / SP1PR4</strain>
    </source>
</reference>
<feature type="domain" description="Sigma-54 factor interaction" evidence="6">
    <location>
        <begin position="174"/>
        <end position="401"/>
    </location>
</feature>
<evidence type="ECO:0000313" key="8">
    <source>
        <dbReference type="Proteomes" id="UP000006844"/>
    </source>
</evidence>
<sequence>MSSVPFNFQGSMAPVRTVIVVSPDAAVRSRLRLLLAGMRWSVAEAAGGAEAMGHLDERPHEALLVDTWLPDLEVSEFSKWVGVHFPSMDLIHIDGAPSSTTPRSPRRNELLHVLRQMEESSVGDGAVWRSAPLVVPRLVPSILPPAPRIVVSELRELNRVEPISKTPIMHLPGIVGSSVAMRELASMVSMVAPRSATVLIEGETGTGKELVALAVHRLSDRSSKPLVVLNCAAIPESLLEAELFGHTRGAFTGAVQSRVGRIEAANGGTLFLDEIGEMPLALQAKMLRFLECGELQRIGDNEISRVDVRVVAATHQPLEQHAAEGKFRLDLYHRLAVFPVEVPPLRERMEDLPMLVEHILSQLGLRSQAKRMGEGTLEILCAHTWPGNVRELGHVLERASILSGQSAVIQPPDIRIRSRSRAS</sequence>
<dbReference type="GO" id="GO:0006355">
    <property type="term" value="P:regulation of DNA-templated transcription"/>
    <property type="evidence" value="ECO:0007669"/>
    <property type="project" value="InterPro"/>
</dbReference>
<dbReference type="Gene3D" id="3.40.50.300">
    <property type="entry name" value="P-loop containing nucleotide triphosphate hydrolases"/>
    <property type="match status" value="1"/>
</dbReference>
<dbReference type="PROSITE" id="PS50045">
    <property type="entry name" value="SIGMA54_INTERACT_4"/>
    <property type="match status" value="1"/>
</dbReference>
<dbReference type="KEGG" id="tsa:AciPR4_1808"/>
<dbReference type="PROSITE" id="PS00676">
    <property type="entry name" value="SIGMA54_INTERACT_2"/>
    <property type="match status" value="1"/>
</dbReference>
<dbReference type="eggNOG" id="COG2204">
    <property type="taxonomic scope" value="Bacteria"/>
</dbReference>
<dbReference type="Pfam" id="PF00158">
    <property type="entry name" value="Sigma54_activat"/>
    <property type="match status" value="1"/>
</dbReference>
<dbReference type="FunFam" id="3.40.50.300:FF:000006">
    <property type="entry name" value="DNA-binding transcriptional regulator NtrC"/>
    <property type="match status" value="1"/>
</dbReference>
<dbReference type="InterPro" id="IPR025943">
    <property type="entry name" value="Sigma_54_int_dom_ATP-bd_2"/>
</dbReference>
<dbReference type="InterPro" id="IPR058031">
    <property type="entry name" value="AAA_lid_NorR"/>
</dbReference>
<dbReference type="HOGENOM" id="CLU_000445_0_6_0"/>
<keyword evidence="1" id="KW-0547">Nucleotide-binding</keyword>
<dbReference type="STRING" id="401053.AciPR4_1808"/>
<dbReference type="InterPro" id="IPR003593">
    <property type="entry name" value="AAA+_ATPase"/>
</dbReference>
<dbReference type="InterPro" id="IPR025944">
    <property type="entry name" value="Sigma_54_int_dom_CS"/>
</dbReference>
<name>E8V4Y6_TERSS</name>
<dbReference type="PANTHER" id="PTHR32071">
    <property type="entry name" value="TRANSCRIPTIONAL REGULATORY PROTEIN"/>
    <property type="match status" value="1"/>
</dbReference>
<evidence type="ECO:0000256" key="3">
    <source>
        <dbReference type="ARBA" id="ARBA00023015"/>
    </source>
</evidence>
<keyword evidence="5" id="KW-0804">Transcription</keyword>
<dbReference type="InterPro" id="IPR011006">
    <property type="entry name" value="CheY-like_superfamily"/>
</dbReference>
<dbReference type="Pfam" id="PF25601">
    <property type="entry name" value="AAA_lid_14"/>
    <property type="match status" value="1"/>
</dbReference>
<dbReference type="InterPro" id="IPR027417">
    <property type="entry name" value="P-loop_NTPase"/>
</dbReference>
<keyword evidence="8" id="KW-1185">Reference proteome</keyword>
<evidence type="ECO:0000313" key="7">
    <source>
        <dbReference type="EMBL" id="ADV82614.1"/>
    </source>
</evidence>
<organism evidence="7 8">
    <name type="scientific">Terriglobus saanensis (strain ATCC BAA-1853 / DSM 23119 / SP1PR4)</name>
    <dbReference type="NCBI Taxonomy" id="401053"/>
    <lineage>
        <taxon>Bacteria</taxon>
        <taxon>Pseudomonadati</taxon>
        <taxon>Acidobacteriota</taxon>
        <taxon>Terriglobia</taxon>
        <taxon>Terriglobales</taxon>
        <taxon>Acidobacteriaceae</taxon>
        <taxon>Terriglobus</taxon>
    </lineage>
</organism>
<dbReference type="Gene3D" id="1.10.8.60">
    <property type="match status" value="1"/>
</dbReference>
<dbReference type="InterPro" id="IPR025662">
    <property type="entry name" value="Sigma_54_int_dom_ATP-bd_1"/>
</dbReference>
<keyword evidence="2" id="KW-0067">ATP-binding</keyword>
<dbReference type="GO" id="GO:0005524">
    <property type="term" value="F:ATP binding"/>
    <property type="evidence" value="ECO:0007669"/>
    <property type="project" value="UniProtKB-KW"/>
</dbReference>
<evidence type="ECO:0000259" key="6">
    <source>
        <dbReference type="PROSITE" id="PS50045"/>
    </source>
</evidence>
<dbReference type="Proteomes" id="UP000006844">
    <property type="component" value="Chromosome"/>
</dbReference>
<dbReference type="PROSITE" id="PS00675">
    <property type="entry name" value="SIGMA54_INTERACT_1"/>
    <property type="match status" value="1"/>
</dbReference>
<accession>E8V4Y6</accession>
<dbReference type="InterPro" id="IPR002078">
    <property type="entry name" value="Sigma_54_int"/>
</dbReference>
<keyword evidence="4" id="KW-0238">DNA-binding</keyword>
<proteinExistence type="predicted"/>
<dbReference type="GO" id="GO:0003677">
    <property type="term" value="F:DNA binding"/>
    <property type="evidence" value="ECO:0007669"/>
    <property type="project" value="UniProtKB-KW"/>
</dbReference>
<evidence type="ECO:0000256" key="2">
    <source>
        <dbReference type="ARBA" id="ARBA00022840"/>
    </source>
</evidence>
<dbReference type="AlphaFoldDB" id="E8V4Y6"/>
<dbReference type="PROSITE" id="PS00688">
    <property type="entry name" value="SIGMA54_INTERACT_3"/>
    <property type="match status" value="1"/>
</dbReference>
<dbReference type="SMART" id="SM00382">
    <property type="entry name" value="AAA"/>
    <property type="match status" value="1"/>
</dbReference>
<gene>
    <name evidence="7" type="ordered locus">AciPR4_1808</name>
</gene>
<dbReference type="CDD" id="cd00009">
    <property type="entry name" value="AAA"/>
    <property type="match status" value="1"/>
</dbReference>
<keyword evidence="3" id="KW-0805">Transcription regulation</keyword>
<dbReference type="SUPFAM" id="SSF52172">
    <property type="entry name" value="CheY-like"/>
    <property type="match status" value="1"/>
</dbReference>
<dbReference type="RefSeq" id="WP_013568347.1">
    <property type="nucleotide sequence ID" value="NC_014963.1"/>
</dbReference>
<evidence type="ECO:0000256" key="5">
    <source>
        <dbReference type="ARBA" id="ARBA00023163"/>
    </source>
</evidence>
<dbReference type="EMBL" id="CP002467">
    <property type="protein sequence ID" value="ADV82614.1"/>
    <property type="molecule type" value="Genomic_DNA"/>
</dbReference>
<evidence type="ECO:0000256" key="1">
    <source>
        <dbReference type="ARBA" id="ARBA00022741"/>
    </source>
</evidence>